<dbReference type="RefSeq" id="WP_166193429.1">
    <property type="nucleotide sequence ID" value="NZ_JAAOIV010000002.1"/>
</dbReference>
<comment type="cofactor">
    <cofactor evidence="9">
        <name>[2Fe-2S] cluster</name>
        <dbReference type="ChEBI" id="CHEBI:190135"/>
    </cofactor>
</comment>
<dbReference type="CDD" id="cd03467">
    <property type="entry name" value="Rieske"/>
    <property type="match status" value="1"/>
</dbReference>
<dbReference type="FunFam" id="2.102.10.10:FF:000016">
    <property type="entry name" value="Nitrite reductase/ring-hydroxylating ferredoxin subunit"/>
    <property type="match status" value="1"/>
</dbReference>
<keyword evidence="5" id="KW-0408">Iron</keyword>
<comment type="caution">
    <text evidence="12">The sequence shown here is derived from an EMBL/GenBank/DDBJ whole genome shotgun (WGS) entry which is preliminary data.</text>
</comment>
<dbReference type="GO" id="GO:0004497">
    <property type="term" value="F:monooxygenase activity"/>
    <property type="evidence" value="ECO:0007669"/>
    <property type="project" value="UniProtKB-ARBA"/>
</dbReference>
<evidence type="ECO:0000256" key="2">
    <source>
        <dbReference type="ARBA" id="ARBA00015816"/>
    </source>
</evidence>
<evidence type="ECO:0000256" key="8">
    <source>
        <dbReference type="ARBA" id="ARBA00029586"/>
    </source>
</evidence>
<dbReference type="PRINTS" id="PR00162">
    <property type="entry name" value="RIESKE"/>
</dbReference>
<keyword evidence="7" id="KW-1015">Disulfide bond</keyword>
<feature type="compositionally biased region" description="Low complexity" evidence="10">
    <location>
        <begin position="40"/>
        <end position="64"/>
    </location>
</feature>
<dbReference type="Proteomes" id="UP000744769">
    <property type="component" value="Unassembled WGS sequence"/>
</dbReference>
<dbReference type="GO" id="GO:0046872">
    <property type="term" value="F:metal ion binding"/>
    <property type="evidence" value="ECO:0007669"/>
    <property type="project" value="UniProtKB-KW"/>
</dbReference>
<reference evidence="12" key="1">
    <citation type="submission" date="2020-03" db="EMBL/GenBank/DDBJ databases">
        <title>Draft sequencing of Calidifontibacter sp. DB0510.</title>
        <authorList>
            <person name="Kim D.-U."/>
        </authorList>
    </citation>
    <scope>NUCLEOTIDE SEQUENCE</scope>
    <source>
        <strain evidence="12">DB0510</strain>
    </source>
</reference>
<dbReference type="PROSITE" id="PS51318">
    <property type="entry name" value="TAT"/>
    <property type="match status" value="1"/>
</dbReference>
<name>A0A967E873_9MICO</name>
<dbReference type="InterPro" id="IPR036922">
    <property type="entry name" value="Rieske_2Fe-2S_sf"/>
</dbReference>
<dbReference type="InterPro" id="IPR006311">
    <property type="entry name" value="TAT_signal"/>
</dbReference>
<dbReference type="EMBL" id="JAAOIV010000002">
    <property type="protein sequence ID" value="NHN54917.1"/>
    <property type="molecule type" value="Genomic_DNA"/>
</dbReference>
<keyword evidence="13" id="KW-1185">Reference proteome</keyword>
<dbReference type="PROSITE" id="PS51296">
    <property type="entry name" value="RIESKE"/>
    <property type="match status" value="1"/>
</dbReference>
<comment type="function">
    <text evidence="1">Iron-sulfur subunit of the cytochrome bc1 complex, an essential component of the respiratory electron transport chain required for ATP synthesis. The bc1 complex catalyzes the oxidation of menaquinol and the reduction of cytochrome c in the respiratory chain. The bc1 complex operates through a Q-cycle mechanism that couples electron transfer to generation of the proton gradient that drives ATP synthesis.</text>
</comment>
<dbReference type="Gene3D" id="2.102.10.10">
    <property type="entry name" value="Rieske [2Fe-2S] iron-sulphur domain"/>
    <property type="match status" value="1"/>
</dbReference>
<evidence type="ECO:0000313" key="13">
    <source>
        <dbReference type="Proteomes" id="UP000744769"/>
    </source>
</evidence>
<dbReference type="InterPro" id="IPR005805">
    <property type="entry name" value="Rieske_Fe-S_prot_C"/>
</dbReference>
<evidence type="ECO:0000259" key="11">
    <source>
        <dbReference type="PROSITE" id="PS51296"/>
    </source>
</evidence>
<dbReference type="PROSITE" id="PS51257">
    <property type="entry name" value="PROKAR_LIPOPROTEIN"/>
    <property type="match status" value="1"/>
</dbReference>
<protein>
    <recommendedName>
        <fullName evidence="2">Cytochrome bc1 complex Rieske iron-sulfur subunit</fullName>
    </recommendedName>
    <alternativeName>
        <fullName evidence="8">Cytochrome bc1 reductase complex subunit QcrA</fullName>
    </alternativeName>
</protein>
<dbReference type="Pfam" id="PF00355">
    <property type="entry name" value="Rieske"/>
    <property type="match status" value="1"/>
</dbReference>
<evidence type="ECO:0000313" key="12">
    <source>
        <dbReference type="EMBL" id="NHN54917.1"/>
    </source>
</evidence>
<evidence type="ECO:0000256" key="6">
    <source>
        <dbReference type="ARBA" id="ARBA00023014"/>
    </source>
</evidence>
<evidence type="ECO:0000256" key="7">
    <source>
        <dbReference type="ARBA" id="ARBA00023157"/>
    </source>
</evidence>
<keyword evidence="6" id="KW-0411">Iron-sulfur</keyword>
<dbReference type="InterPro" id="IPR014349">
    <property type="entry name" value="Rieske_Fe-S_prot"/>
</dbReference>
<dbReference type="GO" id="GO:0016705">
    <property type="term" value="F:oxidoreductase activity, acting on paired donors, with incorporation or reduction of molecular oxygen"/>
    <property type="evidence" value="ECO:0007669"/>
    <property type="project" value="UniProtKB-ARBA"/>
</dbReference>
<dbReference type="InterPro" id="IPR017941">
    <property type="entry name" value="Rieske_2Fe-2S"/>
</dbReference>
<accession>A0A967E873</accession>
<keyword evidence="4" id="KW-0479">Metal-binding</keyword>
<evidence type="ECO:0000256" key="9">
    <source>
        <dbReference type="ARBA" id="ARBA00034078"/>
    </source>
</evidence>
<evidence type="ECO:0000256" key="5">
    <source>
        <dbReference type="ARBA" id="ARBA00023004"/>
    </source>
</evidence>
<evidence type="ECO:0000256" key="4">
    <source>
        <dbReference type="ARBA" id="ARBA00022723"/>
    </source>
</evidence>
<dbReference type="GO" id="GO:0051537">
    <property type="term" value="F:2 iron, 2 sulfur cluster binding"/>
    <property type="evidence" value="ECO:0007669"/>
    <property type="project" value="UniProtKB-KW"/>
</dbReference>
<sequence>MTAEDKTPRRSVLGGAGIAAAGVLGGATLAGCGGSDGGATATGTGLPEPTGSATSSTAAPVPASKVPDGGGYIDTAANVVLTQPATGEFKAFSAVCTHQGCSVSSVEGQKIVCPCHGSEFSIRDGSVLNGPATQPLAARKVTRSGANLIIS</sequence>
<feature type="domain" description="Rieske" evidence="11">
    <location>
        <begin position="58"/>
        <end position="150"/>
    </location>
</feature>
<dbReference type="SUPFAM" id="SSF50022">
    <property type="entry name" value="ISP domain"/>
    <property type="match status" value="1"/>
</dbReference>
<evidence type="ECO:0000256" key="1">
    <source>
        <dbReference type="ARBA" id="ARBA00002494"/>
    </source>
</evidence>
<dbReference type="PANTHER" id="PTHR10134">
    <property type="entry name" value="CYTOCHROME B-C1 COMPLEX SUBUNIT RIESKE, MITOCHONDRIAL"/>
    <property type="match status" value="1"/>
</dbReference>
<dbReference type="GO" id="GO:0016020">
    <property type="term" value="C:membrane"/>
    <property type="evidence" value="ECO:0007669"/>
    <property type="project" value="InterPro"/>
</dbReference>
<evidence type="ECO:0000256" key="3">
    <source>
        <dbReference type="ARBA" id="ARBA00022714"/>
    </source>
</evidence>
<proteinExistence type="predicted"/>
<feature type="region of interest" description="Disordered" evidence="10">
    <location>
        <begin position="40"/>
        <end position="67"/>
    </location>
</feature>
<organism evidence="12 13">
    <name type="scientific">Metallococcus carri</name>
    <dbReference type="NCBI Taxonomy" id="1656884"/>
    <lineage>
        <taxon>Bacteria</taxon>
        <taxon>Bacillati</taxon>
        <taxon>Actinomycetota</taxon>
        <taxon>Actinomycetes</taxon>
        <taxon>Micrococcales</taxon>
        <taxon>Dermacoccaceae</taxon>
        <taxon>Metallococcus</taxon>
    </lineage>
</organism>
<keyword evidence="3" id="KW-0001">2Fe-2S</keyword>
<gene>
    <name evidence="12" type="ORF">G9U51_03845</name>
</gene>
<dbReference type="AlphaFoldDB" id="A0A967E873"/>
<evidence type="ECO:0000256" key="10">
    <source>
        <dbReference type="SAM" id="MobiDB-lite"/>
    </source>
</evidence>